<dbReference type="Proteomes" id="UP001055811">
    <property type="component" value="Linkage Group LG04"/>
</dbReference>
<reference evidence="2" key="1">
    <citation type="journal article" date="2022" name="Mol. Ecol. Resour.">
        <title>The genomes of chicory, endive, great burdock and yacon provide insights into Asteraceae palaeo-polyploidization history and plant inulin production.</title>
        <authorList>
            <person name="Fan W."/>
            <person name="Wang S."/>
            <person name="Wang H."/>
            <person name="Wang A."/>
            <person name="Jiang F."/>
            <person name="Liu H."/>
            <person name="Zhao H."/>
            <person name="Xu D."/>
            <person name="Zhang Y."/>
        </authorList>
    </citation>
    <scope>NUCLEOTIDE SEQUENCE [LARGE SCALE GENOMIC DNA]</scope>
    <source>
        <strain evidence="2">cv. Punajuju</strain>
    </source>
</reference>
<protein>
    <submittedName>
        <fullName evidence="1">Uncharacterized protein</fullName>
    </submittedName>
</protein>
<evidence type="ECO:0000313" key="2">
    <source>
        <dbReference type="Proteomes" id="UP001055811"/>
    </source>
</evidence>
<name>A0ACB9E412_CICIN</name>
<reference evidence="1 2" key="2">
    <citation type="journal article" date="2022" name="Mol. Ecol. Resour.">
        <title>The genomes of chicory, endive, great burdock and yacon provide insights into Asteraceae paleo-polyploidization history and plant inulin production.</title>
        <authorList>
            <person name="Fan W."/>
            <person name="Wang S."/>
            <person name="Wang H."/>
            <person name="Wang A."/>
            <person name="Jiang F."/>
            <person name="Liu H."/>
            <person name="Zhao H."/>
            <person name="Xu D."/>
            <person name="Zhang Y."/>
        </authorList>
    </citation>
    <scope>NUCLEOTIDE SEQUENCE [LARGE SCALE GENOMIC DNA]</scope>
    <source>
        <strain evidence="2">cv. Punajuju</strain>
        <tissue evidence="1">Leaves</tissue>
    </source>
</reference>
<comment type="caution">
    <text evidence="1">The sequence shown here is derived from an EMBL/GenBank/DDBJ whole genome shotgun (WGS) entry which is preliminary data.</text>
</comment>
<sequence length="407" mass="46372">MRRCSFTLSIKDFKVNDSFVARKPKSVFIPPSFSVSISLCNLLFLRGRLKMELRGNSELRLLLVIISILSPLMEFGAAIKADAATIGCDLFQGNWVLDQTYPFYNESTCPFLEKEFNCVNNGRPDRLYLKYRWQPHGCRLSRFDGRNFLQKLRGKTIMFVGDSLSRNQWLSLLCMIHSSVPTANYAVNISIPQDMTTYTFTDYGVKVIYHHNLYLVDIVKQRIGRVLNLDSLTAGKLWLDVEYLVFNTWHWWNRRGASQPFDYIRDGGRVYKDMDRVVAFGKAITTWGKWIDANIIPNKTKVFFQGISPSHYNGTDWGQPKAKSCSGQKIPLLSTTYPGSSPPALAVLKKSLKTIKKPVTLLDITYLSLLRKDGHPSAYGLGAVDCSHWCLAGVPDTWTLLLYNLMF</sequence>
<organism evidence="1 2">
    <name type="scientific">Cichorium intybus</name>
    <name type="common">Chicory</name>
    <dbReference type="NCBI Taxonomy" id="13427"/>
    <lineage>
        <taxon>Eukaryota</taxon>
        <taxon>Viridiplantae</taxon>
        <taxon>Streptophyta</taxon>
        <taxon>Embryophyta</taxon>
        <taxon>Tracheophyta</taxon>
        <taxon>Spermatophyta</taxon>
        <taxon>Magnoliopsida</taxon>
        <taxon>eudicotyledons</taxon>
        <taxon>Gunneridae</taxon>
        <taxon>Pentapetalae</taxon>
        <taxon>asterids</taxon>
        <taxon>campanulids</taxon>
        <taxon>Asterales</taxon>
        <taxon>Asteraceae</taxon>
        <taxon>Cichorioideae</taxon>
        <taxon>Cichorieae</taxon>
        <taxon>Cichoriinae</taxon>
        <taxon>Cichorium</taxon>
    </lineage>
</organism>
<evidence type="ECO:0000313" key="1">
    <source>
        <dbReference type="EMBL" id="KAI3753649.1"/>
    </source>
</evidence>
<gene>
    <name evidence="1" type="ORF">L2E82_25708</name>
</gene>
<proteinExistence type="predicted"/>
<keyword evidence="2" id="KW-1185">Reference proteome</keyword>
<accession>A0ACB9E412</accession>
<dbReference type="EMBL" id="CM042012">
    <property type="protein sequence ID" value="KAI3753649.1"/>
    <property type="molecule type" value="Genomic_DNA"/>
</dbReference>